<reference evidence="4" key="3">
    <citation type="submission" date="2018-08" db="UniProtKB">
        <authorList>
            <consortium name="EnsemblPlants"/>
        </authorList>
    </citation>
    <scope>IDENTIFICATION</scope>
    <source>
        <strain evidence="4">cv. Bd21</strain>
    </source>
</reference>
<reference evidence="3 4" key="1">
    <citation type="journal article" date="2010" name="Nature">
        <title>Genome sequencing and analysis of the model grass Brachypodium distachyon.</title>
        <authorList>
            <consortium name="International Brachypodium Initiative"/>
        </authorList>
    </citation>
    <scope>NUCLEOTIDE SEQUENCE [LARGE SCALE GENOMIC DNA]</scope>
    <source>
        <strain evidence="3">Bd21</strain>
        <strain evidence="4">cv. Bd21</strain>
    </source>
</reference>
<evidence type="ECO:0000313" key="3">
    <source>
        <dbReference type="EMBL" id="KQJ88328.1"/>
    </source>
</evidence>
<feature type="region of interest" description="Disordered" evidence="1">
    <location>
        <begin position="182"/>
        <end position="240"/>
    </location>
</feature>
<reference evidence="3" key="2">
    <citation type="submission" date="2017-06" db="EMBL/GenBank/DDBJ databases">
        <title>WGS assembly of Brachypodium distachyon.</title>
        <authorList>
            <consortium name="The International Brachypodium Initiative"/>
            <person name="Lucas S."/>
            <person name="Harmon-Smith M."/>
            <person name="Lail K."/>
            <person name="Tice H."/>
            <person name="Grimwood J."/>
            <person name="Bruce D."/>
            <person name="Barry K."/>
            <person name="Shu S."/>
            <person name="Lindquist E."/>
            <person name="Wang M."/>
            <person name="Pitluck S."/>
            <person name="Vogel J.P."/>
            <person name="Garvin D.F."/>
            <person name="Mockler T.C."/>
            <person name="Schmutz J."/>
            <person name="Rokhsar D."/>
            <person name="Bevan M.W."/>
        </authorList>
    </citation>
    <scope>NUCLEOTIDE SEQUENCE</scope>
    <source>
        <strain evidence="3">Bd21</strain>
    </source>
</reference>
<dbReference type="AlphaFoldDB" id="I1ILD1"/>
<dbReference type="PROSITE" id="PS50004">
    <property type="entry name" value="C2"/>
    <property type="match status" value="1"/>
</dbReference>
<dbReference type="HOGENOM" id="CLU_683992_0_0_1"/>
<dbReference type="Gene3D" id="2.60.40.150">
    <property type="entry name" value="C2 domain"/>
    <property type="match status" value="1"/>
</dbReference>
<dbReference type="InterPro" id="IPR044750">
    <property type="entry name" value="C2_SRC2/BAP"/>
</dbReference>
<dbReference type="Gramene" id="KQJ88328">
    <property type="protein sequence ID" value="KQJ88328"/>
    <property type="gene ID" value="BRADI_4g17080v3"/>
</dbReference>
<dbReference type="InterPro" id="IPR000008">
    <property type="entry name" value="C2_dom"/>
</dbReference>
<dbReference type="GO" id="GO:0006952">
    <property type="term" value="P:defense response"/>
    <property type="evidence" value="ECO:0007669"/>
    <property type="project" value="InterPro"/>
</dbReference>
<accession>I1ILD1</accession>
<feature type="region of interest" description="Disordered" evidence="1">
    <location>
        <begin position="337"/>
        <end position="403"/>
    </location>
</feature>
<dbReference type="eggNOG" id="ENOG502S0SB">
    <property type="taxonomic scope" value="Eukaryota"/>
</dbReference>
<proteinExistence type="predicted"/>
<gene>
    <name evidence="4" type="primary">LOC100841872</name>
    <name evidence="3" type="ORF">BRADI_4g17080v3</name>
</gene>
<dbReference type="KEGG" id="bdi:100841872"/>
<organism evidence="4">
    <name type="scientific">Brachypodium distachyon</name>
    <name type="common">Purple false brome</name>
    <name type="synonym">Trachynia distachya</name>
    <dbReference type="NCBI Taxonomy" id="15368"/>
    <lineage>
        <taxon>Eukaryota</taxon>
        <taxon>Viridiplantae</taxon>
        <taxon>Streptophyta</taxon>
        <taxon>Embryophyta</taxon>
        <taxon>Tracheophyta</taxon>
        <taxon>Spermatophyta</taxon>
        <taxon>Magnoliopsida</taxon>
        <taxon>Liliopsida</taxon>
        <taxon>Poales</taxon>
        <taxon>Poaceae</taxon>
        <taxon>BOP clade</taxon>
        <taxon>Pooideae</taxon>
        <taxon>Stipodae</taxon>
        <taxon>Brachypodieae</taxon>
        <taxon>Brachypodium</taxon>
    </lineage>
</organism>
<keyword evidence="5" id="KW-1185">Reference proteome</keyword>
<dbReference type="SUPFAM" id="SSF49562">
    <property type="entry name" value="C2 domain (Calcium/lipid-binding domain, CaLB)"/>
    <property type="match status" value="1"/>
</dbReference>
<evidence type="ECO:0000256" key="1">
    <source>
        <dbReference type="SAM" id="MobiDB-lite"/>
    </source>
</evidence>
<dbReference type="STRING" id="15368.I1ILD1"/>
<feature type="compositionally biased region" description="Pro residues" evidence="1">
    <location>
        <begin position="190"/>
        <end position="201"/>
    </location>
</feature>
<dbReference type="EMBL" id="CM000883">
    <property type="protein sequence ID" value="KQJ88328.1"/>
    <property type="molecule type" value="Genomic_DNA"/>
</dbReference>
<dbReference type="OMA" id="HVSYQVC"/>
<feature type="region of interest" description="Disordered" evidence="1">
    <location>
        <begin position="265"/>
        <end position="320"/>
    </location>
</feature>
<sequence length="403" mass="42683">MADAGGGAGRRITVRSVSCRGVKSFVPFQKPPLYAAVSHGGRREKTPADPDGGENADWDGAVFAFDLDGRDDDGLLRFEVKAQVPLLGTKLVGSACVPVADLAGAGAPRRASYQLLAPDGKPNGSLSFVCSVTDAPAVGYQQQPQIYAARPEQDLNNSCCAPPPPPPSSWAPYPAPGMPNAAPHGSGYPPSAPPASAPLYPPLQDFLPSSYPPPPPRPTTDPLFPAPNFGSHSSYPRPPTVYPPPPASCTACPAPPAQYISSSYPPPPPSYYPPPPPSGYPPPARMNPEYPASTFPPTACSYPPPAPQPQPEFCSECPPSPAPRSVDRALHYMAPSSQGSAITHPELAVPQLPSGGSYYPPPGTRHREEEARPPYYYPPPGTRHREEEAKPPYYYPPPGTRYS</sequence>
<protein>
    <recommendedName>
        <fullName evidence="2">C2 domain-containing protein</fullName>
    </recommendedName>
</protein>
<name>I1ILD1_BRADI</name>
<dbReference type="OrthoDB" id="1068731at2759"/>
<dbReference type="Proteomes" id="UP000008810">
    <property type="component" value="Chromosome 4"/>
</dbReference>
<dbReference type="InterPro" id="IPR035892">
    <property type="entry name" value="C2_domain_sf"/>
</dbReference>
<feature type="domain" description="C2" evidence="2">
    <location>
        <begin position="1"/>
        <end position="113"/>
    </location>
</feature>
<evidence type="ECO:0000313" key="4">
    <source>
        <dbReference type="EnsemblPlants" id="KQJ88328"/>
    </source>
</evidence>
<feature type="compositionally biased region" description="Pro residues" evidence="1">
    <location>
        <begin position="393"/>
        <end position="403"/>
    </location>
</feature>
<dbReference type="PANTHER" id="PTHR32246:SF169">
    <property type="entry name" value="PROTEIN SRC2-LIKE"/>
    <property type="match status" value="1"/>
</dbReference>
<dbReference type="EnsemblPlants" id="KQJ88328">
    <property type="protein sequence ID" value="KQJ88328"/>
    <property type="gene ID" value="BRADI_4g17080v3"/>
</dbReference>
<dbReference type="RefSeq" id="XP_003576007.1">
    <property type="nucleotide sequence ID" value="XM_003575959.4"/>
</dbReference>
<dbReference type="PANTHER" id="PTHR32246">
    <property type="entry name" value="INGRESSION PROTEIN FIC1"/>
    <property type="match status" value="1"/>
</dbReference>
<evidence type="ECO:0000313" key="5">
    <source>
        <dbReference type="Proteomes" id="UP000008810"/>
    </source>
</evidence>
<evidence type="ECO:0000259" key="2">
    <source>
        <dbReference type="PROSITE" id="PS50004"/>
    </source>
</evidence>
<dbReference type="GeneID" id="100841872"/>
<dbReference type="CDD" id="cd04051">
    <property type="entry name" value="C2_SRC2_like"/>
    <property type="match status" value="1"/>
</dbReference>
<feature type="compositionally biased region" description="Pro residues" evidence="1">
    <location>
        <begin position="210"/>
        <end position="219"/>
    </location>
</feature>
<feature type="compositionally biased region" description="Pro residues" evidence="1">
    <location>
        <begin position="265"/>
        <end position="285"/>
    </location>
</feature>